<organism evidence="1 2">
    <name type="scientific">Rothia mucilaginosa (strain DY-18)</name>
    <name type="common">Stomatococcus mucilaginosus</name>
    <dbReference type="NCBI Taxonomy" id="680646"/>
    <lineage>
        <taxon>Bacteria</taxon>
        <taxon>Bacillati</taxon>
        <taxon>Actinomycetota</taxon>
        <taxon>Actinomycetes</taxon>
        <taxon>Micrococcales</taxon>
        <taxon>Micrococcaceae</taxon>
        <taxon>Rothia</taxon>
    </lineage>
</organism>
<dbReference type="eggNOG" id="ENOG502ZPBK">
    <property type="taxonomic scope" value="Bacteria"/>
</dbReference>
<dbReference type="HOGENOM" id="CLU_1223989_0_0_11"/>
<keyword evidence="1" id="KW-0808">Transferase</keyword>
<sequence>MTLLVGPGGSQEDLDDFQCFFLAVLAAAHSYNLCVVVLASQCRGVVVPCQSCADTINLVRRHLLAVAATAQHDTQGVQASLAVTLHAKGCVNAERGVVVQRVVVGGAVVNHFVARSGEGLDQVVAQFEASVVGCDVYAHGTLLVILSWCDVRLCVRGRRRFSVLSAVARVRRASIRWDTLPRLGFFCLNCIEFARVRVMRSLLDSQLYGRLWDMALFGVPIRRAQA</sequence>
<keyword evidence="1" id="KW-0418">Kinase</keyword>
<reference evidence="1 2" key="3">
    <citation type="journal article" date="2010" name="Sequencing">
        <title>Complete Genome Sequence of Rothia mucilaginosa DY-18: A Clinical Isolate with Dense Meshwork-Like Structures from a Persistent Apical Periodontitis Lesion.</title>
        <authorList>
            <person name="Yamane K."/>
            <person name="Nambu T."/>
            <person name="Yamanaka T."/>
            <person name="Mashimo C."/>
            <person name="Sugimori C."/>
            <person name="Leung K.-P."/>
            <person name="Fukushima H."/>
        </authorList>
    </citation>
    <scope>NUCLEOTIDE SEQUENCE [LARGE SCALE GENOMIC DNA]</scope>
    <source>
        <strain evidence="1 2">DY-18</strain>
    </source>
</reference>
<dbReference type="AlphaFoldDB" id="D2NSR6"/>
<evidence type="ECO:0000313" key="2">
    <source>
        <dbReference type="Proteomes" id="UP000001883"/>
    </source>
</evidence>
<reference evidence="2" key="1">
    <citation type="submission" date="2009-07" db="EMBL/GenBank/DDBJ databases">
        <title>Complete genome sequence of Rothia mucilaginosa DJ.</title>
        <authorList>
            <person name="Yamane K."/>
            <person name="Nambu T."/>
            <person name="Mashimo C."/>
            <person name="Sugimori C."/>
            <person name="Yamanaka T."/>
            <person name="Leung K."/>
            <person name="Fukushima H."/>
        </authorList>
    </citation>
    <scope>NUCLEOTIDE SEQUENCE [LARGE SCALE GENOMIC DNA]</scope>
    <source>
        <strain evidence="2">DY-18</strain>
    </source>
</reference>
<evidence type="ECO:0000313" key="1">
    <source>
        <dbReference type="EMBL" id="BAI64692.1"/>
    </source>
</evidence>
<dbReference type="GO" id="GO:0016301">
    <property type="term" value="F:kinase activity"/>
    <property type="evidence" value="ECO:0007669"/>
    <property type="project" value="UniProtKB-KW"/>
</dbReference>
<proteinExistence type="predicted"/>
<protein>
    <submittedName>
        <fullName evidence="1">Signal transduction histidine kinase</fullName>
    </submittedName>
</protein>
<dbReference type="KEGG" id="rmu:RMDY18_08600"/>
<keyword evidence="2" id="KW-1185">Reference proteome</keyword>
<dbReference type="Proteomes" id="UP000001883">
    <property type="component" value="Chromosome"/>
</dbReference>
<gene>
    <name evidence="1" type="ordered locus">RMDY18_08600</name>
</gene>
<reference evidence="1 2" key="2">
    <citation type="journal article" date="2010" name="J Osaka Dent Univ">
        <title>Isolation and identification of Rothia mucilaginosa from persistent apical periodontitis lesions.</title>
        <authorList>
            <person name="Yamane K."/>
            <person name="Yoshida M."/>
            <person name="Fujihira T."/>
            <person name="Baba T."/>
            <person name="Tsuji N."/>
            <person name="Hayashi H."/>
            <person name="Sugimori C."/>
            <person name="Yamanaka T."/>
            <person name="Mashimo C."/>
            <person name="Nambu T."/>
            <person name="Kawai H."/>
            <person name="Fukushima H."/>
        </authorList>
    </citation>
    <scope>NUCLEOTIDE SEQUENCE [LARGE SCALE GENOMIC DNA]</scope>
    <source>
        <strain evidence="1 2">DY-18</strain>
    </source>
</reference>
<dbReference type="EMBL" id="AP011540">
    <property type="protein sequence ID" value="BAI64692.1"/>
    <property type="molecule type" value="Genomic_DNA"/>
</dbReference>
<name>D2NSR6_ROTMD</name>
<accession>D2NSR6</accession>